<protein>
    <submittedName>
        <fullName evidence="2">Uncharacterized protein</fullName>
    </submittedName>
</protein>
<dbReference type="GeneID" id="95392050"/>
<comment type="caution">
    <text evidence="2">The sequence shown here is derived from an EMBL/GenBank/DDBJ whole genome shotgun (WGS) entry which is preliminary data.</text>
</comment>
<evidence type="ECO:0000256" key="1">
    <source>
        <dbReference type="SAM" id="MobiDB-lite"/>
    </source>
</evidence>
<sequence length="230" mass="24193">MDPDTLRGGPGDVYWRRRMTVLVAVLVVVAVVAWACSSGPDGPQSTSSAKSAPSSSSAAESMLAGLPTVMSTPTTTPTPKPPKPRAALPPSPKPTAKPRRPGMPCEEKDLVLNLQGRQEVYGAGARPNFLVTLVNTGPVMCVADVGPRAMEIRITSGDDRVWSTSDCVSGDGVDMRKLERGIPYVRSLDWDRRRSGGACGGTKAAALPGTYVAVVLTGGLRSPKAVFHLR</sequence>
<accession>A0A7W5VA15</accession>
<dbReference type="EMBL" id="JACIBV010000001">
    <property type="protein sequence ID" value="MBB3729875.1"/>
    <property type="molecule type" value="Genomic_DNA"/>
</dbReference>
<dbReference type="AlphaFoldDB" id="A0A7W5VA15"/>
<gene>
    <name evidence="2" type="ORF">FHR33_005735</name>
</gene>
<dbReference type="Proteomes" id="UP000579945">
    <property type="component" value="Unassembled WGS sequence"/>
</dbReference>
<organism evidence="2 3">
    <name type="scientific">Nonomuraea dietziae</name>
    <dbReference type="NCBI Taxonomy" id="65515"/>
    <lineage>
        <taxon>Bacteria</taxon>
        <taxon>Bacillati</taxon>
        <taxon>Actinomycetota</taxon>
        <taxon>Actinomycetes</taxon>
        <taxon>Streptosporangiales</taxon>
        <taxon>Streptosporangiaceae</taxon>
        <taxon>Nonomuraea</taxon>
    </lineage>
</organism>
<name>A0A7W5VA15_9ACTN</name>
<evidence type="ECO:0000313" key="3">
    <source>
        <dbReference type="Proteomes" id="UP000579945"/>
    </source>
</evidence>
<proteinExistence type="predicted"/>
<dbReference type="RefSeq" id="WP_183653766.1">
    <property type="nucleotide sequence ID" value="NZ_JACIBV010000001.1"/>
</dbReference>
<feature type="compositionally biased region" description="Low complexity" evidence="1">
    <location>
        <begin position="45"/>
        <end position="75"/>
    </location>
</feature>
<keyword evidence="3" id="KW-1185">Reference proteome</keyword>
<feature type="region of interest" description="Disordered" evidence="1">
    <location>
        <begin position="38"/>
        <end position="105"/>
    </location>
</feature>
<evidence type="ECO:0000313" key="2">
    <source>
        <dbReference type="EMBL" id="MBB3729875.1"/>
    </source>
</evidence>
<reference evidence="2 3" key="1">
    <citation type="submission" date="2020-08" db="EMBL/GenBank/DDBJ databases">
        <title>Sequencing the genomes of 1000 actinobacteria strains.</title>
        <authorList>
            <person name="Klenk H.-P."/>
        </authorList>
    </citation>
    <scope>NUCLEOTIDE SEQUENCE [LARGE SCALE GENOMIC DNA]</scope>
    <source>
        <strain evidence="2 3">DSM 44320</strain>
    </source>
</reference>